<dbReference type="SUPFAM" id="SSF48403">
    <property type="entry name" value="Ankyrin repeat"/>
    <property type="match status" value="1"/>
</dbReference>
<keyword evidence="4" id="KW-1133">Transmembrane helix</keyword>
<feature type="transmembrane region" description="Helical" evidence="4">
    <location>
        <begin position="389"/>
        <end position="412"/>
    </location>
</feature>
<name>A0ABP0X5I2_9BRYO</name>
<dbReference type="PROSITE" id="PS50297">
    <property type="entry name" value="ANK_REP_REGION"/>
    <property type="match status" value="2"/>
</dbReference>
<dbReference type="PROSITE" id="PS50088">
    <property type="entry name" value="ANK_REPEAT"/>
    <property type="match status" value="2"/>
</dbReference>
<keyword evidence="1" id="KW-0677">Repeat</keyword>
<dbReference type="Proteomes" id="UP001497444">
    <property type="component" value="Chromosome 6"/>
</dbReference>
<evidence type="ECO:0008006" key="7">
    <source>
        <dbReference type="Google" id="ProtNLM"/>
    </source>
</evidence>
<keyword evidence="2 3" id="KW-0040">ANK repeat</keyword>
<dbReference type="Gene3D" id="1.25.40.20">
    <property type="entry name" value="Ankyrin repeat-containing domain"/>
    <property type="match status" value="2"/>
</dbReference>
<dbReference type="PANTHER" id="PTHR24198:SF165">
    <property type="entry name" value="ANKYRIN REPEAT-CONTAINING PROTEIN-RELATED"/>
    <property type="match status" value="1"/>
</dbReference>
<keyword evidence="4" id="KW-0472">Membrane</keyword>
<evidence type="ECO:0000313" key="6">
    <source>
        <dbReference type="Proteomes" id="UP001497444"/>
    </source>
</evidence>
<feature type="repeat" description="ANK" evidence="3">
    <location>
        <begin position="246"/>
        <end position="268"/>
    </location>
</feature>
<feature type="repeat" description="ANK" evidence="3">
    <location>
        <begin position="79"/>
        <end position="99"/>
    </location>
</feature>
<evidence type="ECO:0000256" key="4">
    <source>
        <dbReference type="SAM" id="Phobius"/>
    </source>
</evidence>
<dbReference type="Pfam" id="PF12796">
    <property type="entry name" value="Ank_2"/>
    <property type="match status" value="2"/>
</dbReference>
<accession>A0ABP0X5I2</accession>
<dbReference type="SMART" id="SM00248">
    <property type="entry name" value="ANK"/>
    <property type="match status" value="4"/>
</dbReference>
<sequence>MARCPSPDEAREILRAASSGDLDTFTRLLADYNVNFRADAPAISGGHEAPTVEKYSDDHHIRQEWRKHIIENALPAFHQGRTSLHMAASNGQLQIVRYICTNQHSQRDINIRDKFGYTPLHLAAHSFHANRDEIIAEMLKCPDIDPNVVATNMGDGRLLSTQDTESWSDTPFQSAAHPFDANSDEIITEMRPDPNVVATNVGDGRFGATPMLWPRTWGTDVPITRALLKFIDEHNVPDVVNAPANKKLTPLHIAVMRGSYKIVDLLLRAHSIEADLKDKRGFTPFDIAVRDGDYKLVLMLQSHFERTGLYGDNKAYASAASAILVVCLSYLAVATFFAAAGVAIPSKGISLAHTRSAVHLASFCVVFISFGMGAFVMAGLVLLPHPDAYRWSIIRTTALGGTICLLPLLLFLRRLLRAICPYYFYLDFIITGKRESKQTSS</sequence>
<protein>
    <recommendedName>
        <fullName evidence="7">PGG domain-containing protein</fullName>
    </recommendedName>
</protein>
<dbReference type="InterPro" id="IPR036770">
    <property type="entry name" value="Ankyrin_rpt-contain_sf"/>
</dbReference>
<proteinExistence type="predicted"/>
<organism evidence="5 6">
    <name type="scientific">Sphagnum jensenii</name>
    <dbReference type="NCBI Taxonomy" id="128206"/>
    <lineage>
        <taxon>Eukaryota</taxon>
        <taxon>Viridiplantae</taxon>
        <taxon>Streptophyta</taxon>
        <taxon>Embryophyta</taxon>
        <taxon>Bryophyta</taxon>
        <taxon>Sphagnophytina</taxon>
        <taxon>Sphagnopsida</taxon>
        <taxon>Sphagnales</taxon>
        <taxon>Sphagnaceae</taxon>
        <taxon>Sphagnum</taxon>
    </lineage>
</organism>
<reference evidence="5" key="1">
    <citation type="submission" date="2024-02" db="EMBL/GenBank/DDBJ databases">
        <authorList>
            <consortium name="ELIXIR-Norway"/>
            <consortium name="Elixir Norway"/>
        </authorList>
    </citation>
    <scope>NUCLEOTIDE SEQUENCE</scope>
</reference>
<keyword evidence="4" id="KW-0812">Transmembrane</keyword>
<evidence type="ECO:0000256" key="2">
    <source>
        <dbReference type="ARBA" id="ARBA00023043"/>
    </source>
</evidence>
<evidence type="ECO:0000313" key="5">
    <source>
        <dbReference type="EMBL" id="CAK9274357.1"/>
    </source>
</evidence>
<dbReference type="PANTHER" id="PTHR24198">
    <property type="entry name" value="ANKYRIN REPEAT AND PROTEIN KINASE DOMAIN-CONTAINING PROTEIN"/>
    <property type="match status" value="1"/>
</dbReference>
<dbReference type="EMBL" id="OZ020101">
    <property type="protein sequence ID" value="CAK9274357.1"/>
    <property type="molecule type" value="Genomic_DNA"/>
</dbReference>
<evidence type="ECO:0000256" key="1">
    <source>
        <dbReference type="ARBA" id="ARBA00022737"/>
    </source>
</evidence>
<gene>
    <name evidence="5" type="ORF">CSSPJE1EN1_LOCUS19835</name>
</gene>
<feature type="transmembrane region" description="Helical" evidence="4">
    <location>
        <begin position="322"/>
        <end position="345"/>
    </location>
</feature>
<evidence type="ECO:0000256" key="3">
    <source>
        <dbReference type="PROSITE-ProRule" id="PRU00023"/>
    </source>
</evidence>
<keyword evidence="6" id="KW-1185">Reference proteome</keyword>
<dbReference type="InterPro" id="IPR002110">
    <property type="entry name" value="Ankyrin_rpt"/>
</dbReference>
<feature type="transmembrane region" description="Helical" evidence="4">
    <location>
        <begin position="357"/>
        <end position="383"/>
    </location>
</feature>